<dbReference type="OrthoDB" id="4156892at2759"/>
<dbReference type="EMBL" id="LVYI01000009">
    <property type="protein sequence ID" value="OAP56270.1"/>
    <property type="molecule type" value="Genomic_DNA"/>
</dbReference>
<evidence type="ECO:0000256" key="1">
    <source>
        <dbReference type="SAM" id="MobiDB-lite"/>
    </source>
</evidence>
<evidence type="ECO:0000313" key="2">
    <source>
        <dbReference type="EMBL" id="OAP56270.1"/>
    </source>
</evidence>
<comment type="caution">
    <text evidence="2">The sequence shown here is derived from an EMBL/GenBank/DDBJ whole genome shotgun (WGS) entry which is preliminary data.</text>
</comment>
<dbReference type="InterPro" id="IPR046347">
    <property type="entry name" value="bZIP_sf"/>
</dbReference>
<feature type="region of interest" description="Disordered" evidence="1">
    <location>
        <begin position="104"/>
        <end position="150"/>
    </location>
</feature>
<evidence type="ECO:0008006" key="4">
    <source>
        <dbReference type="Google" id="ProtNLM"/>
    </source>
</evidence>
<sequence>MRGRPLKVDDNAPLDETLRRARGRAAQRRYRHRQEQTLAENEGRIKKLESVVQGMISAFLDFGDHVSLSIAVPTFNETGDLGTAYHETVRRFRDLAAEVDEDISCRQDRSPNSTSDDSQQATTQSILRPSSRPQSIPLSTVDTSFKTGNSQRVPVSNANVKVVDKWPSAAAYSMHRFLSSAFISMPLQNPGLSSDYSNIKELAFPGSSLQQRLIRNGMLLNYQALHCDQEQDKRYSWCARVHRFSFRHSNKWDILFLTRLGLDKMVEASHQKVRRRSYGPASPPRQLPGSGFFDDERHQQLAAAIQNDLELEGTLSDIVRAEELDDYLATKGRTTLDGNTLELRLFSVKQCWSQPSTISSPHEDIKTVLIDTEKFLRKLCEEAICLGDGMGFAKHIVNDAIVCSAMYMSQLPELSL</sequence>
<dbReference type="RefSeq" id="XP_018689637.1">
    <property type="nucleotide sequence ID" value="XM_018840956.1"/>
</dbReference>
<dbReference type="GeneID" id="30013617"/>
<accession>A0A178Z900</accession>
<dbReference type="PANTHER" id="PTHR40618">
    <property type="entry name" value="B-ZIP TRANSCRIPTION FACTOR (EUROFUNG)-RELATED"/>
    <property type="match status" value="1"/>
</dbReference>
<evidence type="ECO:0000313" key="3">
    <source>
        <dbReference type="Proteomes" id="UP000078343"/>
    </source>
</evidence>
<name>A0A178Z900_9EURO</name>
<reference evidence="2 3" key="1">
    <citation type="submission" date="2016-04" db="EMBL/GenBank/DDBJ databases">
        <title>Draft genome of Fonsecaea erecta CBS 125763.</title>
        <authorList>
            <person name="Weiss V.A."/>
            <person name="Vicente V.A."/>
            <person name="Raittz R.T."/>
            <person name="Moreno L.F."/>
            <person name="De Souza E.M."/>
            <person name="Pedrosa F.O."/>
            <person name="Steffens M.B."/>
            <person name="Faoro H."/>
            <person name="Tadra-Sfeir M.Z."/>
            <person name="Najafzadeh M.J."/>
            <person name="Felipe M.S."/>
            <person name="Teixeira M."/>
            <person name="Sun J."/>
            <person name="Xi L."/>
            <person name="Gomes R."/>
            <person name="De Azevedo C.M."/>
            <person name="Salgado C.G."/>
            <person name="Da Silva M.B."/>
            <person name="Nascimento M.F."/>
            <person name="Queiroz-Telles F."/>
            <person name="Attili D.S."/>
            <person name="Gorbushina A."/>
        </authorList>
    </citation>
    <scope>NUCLEOTIDE SEQUENCE [LARGE SCALE GENOMIC DNA]</scope>
    <source>
        <strain evidence="2 3">CBS 125763</strain>
    </source>
</reference>
<proteinExistence type="predicted"/>
<organism evidence="2 3">
    <name type="scientific">Fonsecaea erecta</name>
    <dbReference type="NCBI Taxonomy" id="1367422"/>
    <lineage>
        <taxon>Eukaryota</taxon>
        <taxon>Fungi</taxon>
        <taxon>Dikarya</taxon>
        <taxon>Ascomycota</taxon>
        <taxon>Pezizomycotina</taxon>
        <taxon>Eurotiomycetes</taxon>
        <taxon>Chaetothyriomycetidae</taxon>
        <taxon>Chaetothyriales</taxon>
        <taxon>Herpotrichiellaceae</taxon>
        <taxon>Fonsecaea</taxon>
    </lineage>
</organism>
<dbReference type="GO" id="GO:0003700">
    <property type="term" value="F:DNA-binding transcription factor activity"/>
    <property type="evidence" value="ECO:0007669"/>
    <property type="project" value="InterPro"/>
</dbReference>
<dbReference type="Proteomes" id="UP000078343">
    <property type="component" value="Unassembled WGS sequence"/>
</dbReference>
<dbReference type="AlphaFoldDB" id="A0A178Z900"/>
<dbReference type="Gene3D" id="1.20.5.170">
    <property type="match status" value="1"/>
</dbReference>
<dbReference type="SUPFAM" id="SSF57959">
    <property type="entry name" value="Leucine zipper domain"/>
    <property type="match status" value="1"/>
</dbReference>
<feature type="compositionally biased region" description="Polar residues" evidence="1">
    <location>
        <begin position="110"/>
        <end position="150"/>
    </location>
</feature>
<protein>
    <recommendedName>
        <fullName evidence="4">BZIP domain-containing protein</fullName>
    </recommendedName>
</protein>
<dbReference type="PANTHER" id="PTHR40618:SF1">
    <property type="entry name" value="B-ZIP TRANSCRIPTION FACTOR (EUROFUNG)"/>
    <property type="match status" value="1"/>
</dbReference>
<gene>
    <name evidence="2" type="ORF">AYL99_09449</name>
</gene>
<keyword evidence="3" id="KW-1185">Reference proteome</keyword>
<feature type="region of interest" description="Disordered" evidence="1">
    <location>
        <begin position="272"/>
        <end position="292"/>
    </location>
</feature>